<dbReference type="Gene3D" id="3.40.50.720">
    <property type="entry name" value="NAD(P)-binding Rossmann-like Domain"/>
    <property type="match status" value="2"/>
</dbReference>
<dbReference type="Pfam" id="PF05222">
    <property type="entry name" value="AlaDh_PNT_N"/>
    <property type="match status" value="1"/>
</dbReference>
<dbReference type="eggNOG" id="COG0169">
    <property type="taxonomic scope" value="Bacteria"/>
</dbReference>
<dbReference type="InterPro" id="IPR007886">
    <property type="entry name" value="AlaDH/PNT_N"/>
</dbReference>
<reference evidence="3" key="1">
    <citation type="journal article" date="2005" name="Science">
        <title>Life at depth: Photobacterium profundum genome sequence and expression analysis.</title>
        <authorList>
            <person name="Vezzi A."/>
            <person name="Campanaro S."/>
            <person name="D'Angelo M."/>
            <person name="Simonato F."/>
            <person name="Vitulo N."/>
            <person name="Lauro F.M."/>
            <person name="Cestaro A."/>
            <person name="Malacrida G."/>
            <person name="Simionati B."/>
            <person name="Cannata N."/>
            <person name="Romualdi C."/>
            <person name="Bartlett D.H."/>
            <person name="Valle G."/>
        </authorList>
    </citation>
    <scope>NUCLEOTIDE SEQUENCE [LARGE SCALE GENOMIC DNA]</scope>
    <source>
        <strain evidence="3">ATCC BAA-1253 / SS9</strain>
    </source>
</reference>
<dbReference type="SUPFAM" id="SSF51735">
    <property type="entry name" value="NAD(P)-binding Rossmann-fold domains"/>
    <property type="match status" value="1"/>
</dbReference>
<dbReference type="EMBL" id="CR378672">
    <property type="protein sequence ID" value="CAG21362.1"/>
    <property type="molecule type" value="Genomic_DNA"/>
</dbReference>
<evidence type="ECO:0000313" key="2">
    <source>
        <dbReference type="EMBL" id="CAG21362.1"/>
    </source>
</evidence>
<dbReference type="InterPro" id="IPR036291">
    <property type="entry name" value="NAD(P)-bd_dom_sf"/>
</dbReference>
<dbReference type="eggNOG" id="COG0686">
    <property type="taxonomic scope" value="Bacteria"/>
</dbReference>
<dbReference type="HOGENOM" id="CLU_582429_0_0_6"/>
<dbReference type="AlphaFoldDB" id="Q6LMW4"/>
<dbReference type="GO" id="GO:0006524">
    <property type="term" value="P:alanine catabolic process"/>
    <property type="evidence" value="ECO:0007669"/>
    <property type="project" value="TreeGrafter"/>
</dbReference>
<protein>
    <recommendedName>
        <fullName evidence="1">Alanine dehydrogenase/pyridine nucleotide transhydrogenase N-terminal domain-containing protein</fullName>
    </recommendedName>
</protein>
<sequence length="490" mass="54283">MLVFVSCYAVLNVSTLPKSICMSLNSPRYSSIALVKEIESPENPGGLEKRVALVPSDVGQLVQAGIKVYVECGAGDGVGFSDEEYLKNNAIMQTAEQIYKDKALIIKFKGPALSSIEQMSEGCTLFCMAHFHSYPDRAILLKDRRINVIAMEEICESPKHDTDQRILGRLAMNEALIPFFNDNSIGGLRVRIIGWSERLRGAINRCGNRGPRSLQVIQPTLSFDELDATGSNALYFYDSQSFKDQQDILIKLKNAGTHLFDLNEFEHQHGQQAIASYRASHQPEEFGLRRIQCLHETGQAGARYGMALLNAKKQSVDRVNTKAVILGYGNVAQGALDELHQQGIKNIHVLGRSQTAKSRIDYWLKDVDIVVNGAEQSSELRGKNFLISNQHLKDLIPEQSVVIDLVGGSATNRSPVEPVISCSFLTEPYFVQDGVLVSSLWGWPMMGMMRETAIRYSGQIVEVLIGHEKLIDGLEQLKPGVQRALVCGPF</sequence>
<dbReference type="GO" id="GO:0005886">
    <property type="term" value="C:plasma membrane"/>
    <property type="evidence" value="ECO:0007669"/>
    <property type="project" value="TreeGrafter"/>
</dbReference>
<dbReference type="PANTHER" id="PTHR42795:SF1">
    <property type="entry name" value="ALANINE DEHYDROGENASE"/>
    <property type="match status" value="1"/>
</dbReference>
<dbReference type="SUPFAM" id="SSF52283">
    <property type="entry name" value="Formate/glycerate dehydrogenase catalytic domain-like"/>
    <property type="match status" value="1"/>
</dbReference>
<dbReference type="Proteomes" id="UP000000593">
    <property type="component" value="Chromosome 1"/>
</dbReference>
<gene>
    <name evidence="2" type="ordered locus">PBPRA3034</name>
</gene>
<dbReference type="SMART" id="SM01003">
    <property type="entry name" value="AlaDh_PNT_N"/>
    <property type="match status" value="1"/>
</dbReference>
<dbReference type="GO" id="GO:0000286">
    <property type="term" value="F:alanine dehydrogenase activity"/>
    <property type="evidence" value="ECO:0007669"/>
    <property type="project" value="TreeGrafter"/>
</dbReference>
<organism evidence="2 3">
    <name type="scientific">Photobacterium profundum (strain SS9)</name>
    <dbReference type="NCBI Taxonomy" id="298386"/>
    <lineage>
        <taxon>Bacteria</taxon>
        <taxon>Pseudomonadati</taxon>
        <taxon>Pseudomonadota</taxon>
        <taxon>Gammaproteobacteria</taxon>
        <taxon>Vibrionales</taxon>
        <taxon>Vibrionaceae</taxon>
        <taxon>Photobacterium</taxon>
    </lineage>
</organism>
<dbReference type="PANTHER" id="PTHR42795">
    <property type="entry name" value="ALANINE DEHYDROGENASE"/>
    <property type="match status" value="1"/>
</dbReference>
<dbReference type="STRING" id="298386.PBPRA3034"/>
<feature type="domain" description="Alanine dehydrogenase/pyridine nucleotide transhydrogenase N-terminal" evidence="1">
    <location>
        <begin position="33"/>
        <end position="176"/>
    </location>
</feature>
<evidence type="ECO:0000313" key="3">
    <source>
        <dbReference type="Proteomes" id="UP000000593"/>
    </source>
</evidence>
<keyword evidence="3" id="KW-1185">Reference proteome</keyword>
<evidence type="ECO:0000259" key="1">
    <source>
        <dbReference type="SMART" id="SM01003"/>
    </source>
</evidence>
<dbReference type="KEGG" id="ppr:PBPRA3034"/>
<proteinExistence type="predicted"/>
<accession>Q6LMW4</accession>
<name>Q6LMW4_PHOPR</name>